<sequence>MDYAATYAYEVLDRGYLPDVVVRRAIRLLNAQRIRSLDKPEDDYAKHIATKLEYIRTLKTRDIAIEQDKANQQHYEVDTGFMLSCLGKRAKYSCCLYETGRETLDQAEEAMLDSYCQKAQLEDGMDVLDLGCGWGSLCLYLAERYPNSRIKALSNSKTQKLYIDQIAASKGLVNLEVHTGDVKVYEFPAQSFDRILSIEMFEHMKNYSLLFSKVASWMKSDSNAKLFIHIFCHRTTPYHFEDGDGWMTQNFFSGGTMPSHDLFLHFQQHVTLEDMWWVNGTHYARTCEDWLKTQDKNHKAHNAIAALRKDAAKKGSPELEGEKTFYRFRIFYLACAEFFATNNGNEWGVGHYLFSKK</sequence>
<dbReference type="OrthoDB" id="506498at2759"/>
<keyword evidence="2" id="KW-0808">Transferase</keyword>
<dbReference type="PANTHER" id="PTHR43832">
    <property type="match status" value="1"/>
</dbReference>
<dbReference type="PANTHER" id="PTHR43832:SF1">
    <property type="entry name" value="S-ADENOSYL-L-METHIONINE-DEPENDENT METHYLTRANSFERASES SUPERFAMILY PROTEIN"/>
    <property type="match status" value="1"/>
</dbReference>
<comment type="similarity">
    <text evidence="1">Belongs to the CFA/CMAS family.</text>
</comment>
<dbReference type="EMBL" id="KZ819233">
    <property type="protein sequence ID" value="PWY96952.1"/>
    <property type="molecule type" value="Genomic_DNA"/>
</dbReference>
<keyword evidence="3" id="KW-1185">Reference proteome</keyword>
<dbReference type="Gene3D" id="3.40.50.150">
    <property type="entry name" value="Vaccinia Virus protein VP39"/>
    <property type="match status" value="1"/>
</dbReference>
<dbReference type="Pfam" id="PF02353">
    <property type="entry name" value="CMAS"/>
    <property type="match status" value="1"/>
</dbReference>
<protein>
    <submittedName>
        <fullName evidence="2">S-adenosyl-L-methionine-dependent methyltransferase</fullName>
    </submittedName>
</protein>
<dbReference type="FunFam" id="3.40.50.150:FF:000554">
    <property type="entry name" value="Cation-transporting ATPase"/>
    <property type="match status" value="1"/>
</dbReference>
<name>A0A317XGF1_9BASI</name>
<keyword evidence="2" id="KW-0489">Methyltransferase</keyword>
<dbReference type="SUPFAM" id="SSF53335">
    <property type="entry name" value="S-adenosyl-L-methionine-dependent methyltransferases"/>
    <property type="match status" value="1"/>
</dbReference>
<dbReference type="GO" id="GO:0008168">
    <property type="term" value="F:methyltransferase activity"/>
    <property type="evidence" value="ECO:0007669"/>
    <property type="project" value="UniProtKB-KW"/>
</dbReference>
<evidence type="ECO:0000313" key="2">
    <source>
        <dbReference type="EMBL" id="PWY96952.1"/>
    </source>
</evidence>
<dbReference type="AlphaFoldDB" id="A0A317XGF1"/>
<organism evidence="2 3">
    <name type="scientific">Testicularia cyperi</name>
    <dbReference type="NCBI Taxonomy" id="1882483"/>
    <lineage>
        <taxon>Eukaryota</taxon>
        <taxon>Fungi</taxon>
        <taxon>Dikarya</taxon>
        <taxon>Basidiomycota</taxon>
        <taxon>Ustilaginomycotina</taxon>
        <taxon>Ustilaginomycetes</taxon>
        <taxon>Ustilaginales</taxon>
        <taxon>Anthracoideaceae</taxon>
        <taxon>Testicularia</taxon>
    </lineage>
</organism>
<reference evidence="2 3" key="1">
    <citation type="journal article" date="2018" name="Mol. Biol. Evol.">
        <title>Broad Genomic Sampling Reveals a Smut Pathogenic Ancestry of the Fungal Clade Ustilaginomycotina.</title>
        <authorList>
            <person name="Kijpornyongpan T."/>
            <person name="Mondo S.J."/>
            <person name="Barry K."/>
            <person name="Sandor L."/>
            <person name="Lee J."/>
            <person name="Lipzen A."/>
            <person name="Pangilinan J."/>
            <person name="LaButti K."/>
            <person name="Hainaut M."/>
            <person name="Henrissat B."/>
            <person name="Grigoriev I.V."/>
            <person name="Spatafora J.W."/>
            <person name="Aime M.C."/>
        </authorList>
    </citation>
    <scope>NUCLEOTIDE SEQUENCE [LARGE SCALE GENOMIC DNA]</scope>
    <source>
        <strain evidence="2 3">MCA 3645</strain>
    </source>
</reference>
<dbReference type="STRING" id="1882483.A0A317XGF1"/>
<dbReference type="Proteomes" id="UP000246740">
    <property type="component" value="Unassembled WGS sequence"/>
</dbReference>
<evidence type="ECO:0000313" key="3">
    <source>
        <dbReference type="Proteomes" id="UP000246740"/>
    </source>
</evidence>
<dbReference type="InParanoid" id="A0A317XGF1"/>
<gene>
    <name evidence="2" type="ORF">BCV70DRAFT_203295</name>
</gene>
<proteinExistence type="inferred from homology"/>
<dbReference type="GO" id="GO:0032259">
    <property type="term" value="P:methylation"/>
    <property type="evidence" value="ECO:0007669"/>
    <property type="project" value="UniProtKB-KW"/>
</dbReference>
<evidence type="ECO:0000256" key="1">
    <source>
        <dbReference type="ARBA" id="ARBA00010815"/>
    </source>
</evidence>
<accession>A0A317XGF1</accession>
<dbReference type="CDD" id="cd02440">
    <property type="entry name" value="AdoMet_MTases"/>
    <property type="match status" value="1"/>
</dbReference>
<dbReference type="InterPro" id="IPR029063">
    <property type="entry name" value="SAM-dependent_MTases_sf"/>
</dbReference>